<protein>
    <recommendedName>
        <fullName evidence="9">Cell division protein FtsQ</fullName>
    </recommendedName>
</protein>
<dbReference type="PANTHER" id="PTHR35851:SF1">
    <property type="entry name" value="CELL DIVISION PROTEIN FTSQ"/>
    <property type="match status" value="1"/>
</dbReference>
<evidence type="ECO:0000256" key="5">
    <source>
        <dbReference type="ARBA" id="ARBA00022692"/>
    </source>
</evidence>
<gene>
    <name evidence="9 13" type="primary">ftsQ</name>
    <name evidence="13" type="ORF">GCM10007301_38520</name>
</gene>
<feature type="domain" description="POTRA" evidence="12">
    <location>
        <begin position="153"/>
        <end position="221"/>
    </location>
</feature>
<evidence type="ECO:0000256" key="6">
    <source>
        <dbReference type="ARBA" id="ARBA00022989"/>
    </source>
</evidence>
<keyword evidence="14" id="KW-1185">Reference proteome</keyword>
<keyword evidence="3 9" id="KW-0997">Cell inner membrane</keyword>
<organism evidence="13 14">
    <name type="scientific">Azorhizobium oxalatiphilum</name>
    <dbReference type="NCBI Taxonomy" id="980631"/>
    <lineage>
        <taxon>Bacteria</taxon>
        <taxon>Pseudomonadati</taxon>
        <taxon>Pseudomonadota</taxon>
        <taxon>Alphaproteobacteria</taxon>
        <taxon>Hyphomicrobiales</taxon>
        <taxon>Xanthobacteraceae</taxon>
        <taxon>Azorhizobium</taxon>
    </lineage>
</organism>
<dbReference type="GO" id="GO:0032153">
    <property type="term" value="C:cell division site"/>
    <property type="evidence" value="ECO:0007669"/>
    <property type="project" value="UniProtKB-UniRule"/>
</dbReference>
<keyword evidence="2 9" id="KW-1003">Cell membrane</keyword>
<evidence type="ECO:0000256" key="9">
    <source>
        <dbReference type="HAMAP-Rule" id="MF_00911"/>
    </source>
</evidence>
<evidence type="ECO:0000259" key="12">
    <source>
        <dbReference type="PROSITE" id="PS51779"/>
    </source>
</evidence>
<reference evidence="13" key="2">
    <citation type="submission" date="2020-09" db="EMBL/GenBank/DDBJ databases">
        <authorList>
            <person name="Sun Q."/>
            <person name="Sedlacek I."/>
        </authorList>
    </citation>
    <scope>NUCLEOTIDE SEQUENCE</scope>
    <source>
        <strain evidence="13">CCM 7897</strain>
    </source>
</reference>
<feature type="compositionally biased region" description="Low complexity" evidence="11">
    <location>
        <begin position="59"/>
        <end position="70"/>
    </location>
</feature>
<dbReference type="GO" id="GO:0090529">
    <property type="term" value="P:cell septum assembly"/>
    <property type="evidence" value="ECO:0007669"/>
    <property type="project" value="InterPro"/>
</dbReference>
<feature type="coiled-coil region" evidence="10">
    <location>
        <begin position="312"/>
        <end position="365"/>
    </location>
</feature>
<dbReference type="InterPro" id="IPR045335">
    <property type="entry name" value="FtsQ_C_sf"/>
</dbReference>
<comment type="caution">
    <text evidence="13">The sequence shown here is derived from an EMBL/GenBank/DDBJ whole genome shotgun (WGS) entry which is preliminary data.</text>
</comment>
<keyword evidence="8 9" id="KW-0131">Cell cycle</keyword>
<dbReference type="GO" id="GO:0005886">
    <property type="term" value="C:plasma membrane"/>
    <property type="evidence" value="ECO:0007669"/>
    <property type="project" value="UniProtKB-SubCell"/>
</dbReference>
<dbReference type="InterPro" id="IPR013685">
    <property type="entry name" value="POTRA_FtsQ_type"/>
</dbReference>
<evidence type="ECO:0000256" key="3">
    <source>
        <dbReference type="ARBA" id="ARBA00022519"/>
    </source>
</evidence>
<evidence type="ECO:0000256" key="10">
    <source>
        <dbReference type="SAM" id="Coils"/>
    </source>
</evidence>
<comment type="similarity">
    <text evidence="9">Belongs to the FtsQ/DivIB family. FtsQ subfamily.</text>
</comment>
<comment type="subcellular location">
    <subcellularLocation>
        <location evidence="9">Cell inner membrane</location>
        <topology evidence="9">Single-pass type II membrane protein</topology>
    </subcellularLocation>
    <subcellularLocation>
        <location evidence="1">Membrane</location>
    </subcellularLocation>
    <text evidence="9">Localizes to the division septum.</text>
</comment>
<evidence type="ECO:0000256" key="2">
    <source>
        <dbReference type="ARBA" id="ARBA00022475"/>
    </source>
</evidence>
<dbReference type="Pfam" id="PF08478">
    <property type="entry name" value="POTRA_1"/>
    <property type="match status" value="1"/>
</dbReference>
<dbReference type="InterPro" id="IPR005548">
    <property type="entry name" value="Cell_div_FtsQ/DivIB_C"/>
</dbReference>
<keyword evidence="5 9" id="KW-0812">Transmembrane</keyword>
<reference evidence="13" key="1">
    <citation type="journal article" date="2014" name="Int. J. Syst. Evol. Microbiol.">
        <title>Complete genome sequence of Corynebacterium casei LMG S-19264T (=DSM 44701T), isolated from a smear-ripened cheese.</title>
        <authorList>
            <consortium name="US DOE Joint Genome Institute (JGI-PGF)"/>
            <person name="Walter F."/>
            <person name="Albersmeier A."/>
            <person name="Kalinowski J."/>
            <person name="Ruckert C."/>
        </authorList>
    </citation>
    <scope>NUCLEOTIDE SEQUENCE</scope>
    <source>
        <strain evidence="13">CCM 7897</strain>
    </source>
</reference>
<feature type="region of interest" description="Disordered" evidence="11">
    <location>
        <begin position="1"/>
        <end position="83"/>
    </location>
</feature>
<dbReference type="GO" id="GO:0043093">
    <property type="term" value="P:FtsZ-dependent cytokinesis"/>
    <property type="evidence" value="ECO:0007669"/>
    <property type="project" value="UniProtKB-UniRule"/>
</dbReference>
<comment type="function">
    <text evidence="9">Essential cell division protein.</text>
</comment>
<evidence type="ECO:0000256" key="8">
    <source>
        <dbReference type="ARBA" id="ARBA00023306"/>
    </source>
</evidence>
<sequence>MHHPDRTATRPQPGERTVPRGGPADMTRADATRADMQRAEMRAQPRERDEDGYAQPTYTQPTRTQSARPRPAAPRHKPRPISDFRAPSRFVLLLHRLSVRLQASRLGRHGGGIIAGVVISGFVAWGTVAGGHVEEAKELATDFGDVVANMAGFKITQVDLSGQNHVTPVEILAAAGIKSTTSLLFVDADATRQKLEAMPWIASATVRKLYPDRIDIAVTERQAYALWQVNGEIRVIARDGMPIAPYSDDSRYVNLPIVVGEGAQKHVQEIVDALGRLPAIREQVRAAILVAERRWTLKLRNGIDVRLPENGLDAALMELADLDRDKKLLTRDITIVDLRLPDRVVVRLSDAAAEARAQMLKARAKAKKMGAT</sequence>
<dbReference type="Pfam" id="PF03799">
    <property type="entry name" value="FtsQ_DivIB_C"/>
    <property type="match status" value="1"/>
</dbReference>
<evidence type="ECO:0000313" key="14">
    <source>
        <dbReference type="Proteomes" id="UP000606044"/>
    </source>
</evidence>
<evidence type="ECO:0000256" key="11">
    <source>
        <dbReference type="SAM" id="MobiDB-lite"/>
    </source>
</evidence>
<dbReference type="RefSeq" id="WP_244644542.1">
    <property type="nucleotide sequence ID" value="NZ_BMCT01000006.1"/>
</dbReference>
<dbReference type="Gene3D" id="3.10.20.310">
    <property type="entry name" value="membrane protein fhac"/>
    <property type="match status" value="1"/>
</dbReference>
<evidence type="ECO:0000313" key="13">
    <source>
        <dbReference type="EMBL" id="GGF74948.1"/>
    </source>
</evidence>
<evidence type="ECO:0000256" key="1">
    <source>
        <dbReference type="ARBA" id="ARBA00004370"/>
    </source>
</evidence>
<dbReference type="InterPro" id="IPR034746">
    <property type="entry name" value="POTRA"/>
</dbReference>
<evidence type="ECO:0000256" key="7">
    <source>
        <dbReference type="ARBA" id="ARBA00023136"/>
    </source>
</evidence>
<dbReference type="Proteomes" id="UP000606044">
    <property type="component" value="Unassembled WGS sequence"/>
</dbReference>
<proteinExistence type="inferred from homology"/>
<dbReference type="PANTHER" id="PTHR35851">
    <property type="entry name" value="CELL DIVISION PROTEIN FTSQ"/>
    <property type="match status" value="1"/>
</dbReference>
<dbReference type="InterPro" id="IPR026579">
    <property type="entry name" value="FtsQ"/>
</dbReference>
<dbReference type="PROSITE" id="PS51779">
    <property type="entry name" value="POTRA"/>
    <property type="match status" value="1"/>
</dbReference>
<keyword evidence="7 9" id="KW-0472">Membrane</keyword>
<dbReference type="EMBL" id="BMCT01000006">
    <property type="protein sequence ID" value="GGF74948.1"/>
    <property type="molecule type" value="Genomic_DNA"/>
</dbReference>
<feature type="compositionally biased region" description="Basic and acidic residues" evidence="11">
    <location>
        <begin position="27"/>
        <end position="51"/>
    </location>
</feature>
<accession>A0A917CA27</accession>
<dbReference type="AlphaFoldDB" id="A0A917CA27"/>
<evidence type="ECO:0000256" key="4">
    <source>
        <dbReference type="ARBA" id="ARBA00022618"/>
    </source>
</evidence>
<dbReference type="Gene3D" id="3.40.50.11690">
    <property type="entry name" value="Cell division protein FtsQ/DivIB"/>
    <property type="match status" value="1"/>
</dbReference>
<keyword evidence="10" id="KW-0175">Coiled coil</keyword>
<keyword evidence="4 9" id="KW-0132">Cell division</keyword>
<dbReference type="HAMAP" id="MF_00911">
    <property type="entry name" value="FtsQ_subfam"/>
    <property type="match status" value="1"/>
</dbReference>
<keyword evidence="6 9" id="KW-1133">Transmembrane helix</keyword>
<name>A0A917CA27_9HYPH</name>